<dbReference type="OrthoDB" id="26212at2"/>
<keyword evidence="3" id="KW-1185">Reference proteome</keyword>
<feature type="domain" description="Helix-turn-helix" evidence="1">
    <location>
        <begin position="80"/>
        <end position="127"/>
    </location>
</feature>
<dbReference type="GO" id="GO:0003677">
    <property type="term" value="F:DNA binding"/>
    <property type="evidence" value="ECO:0007669"/>
    <property type="project" value="InterPro"/>
</dbReference>
<name>A0A561U6D2_9PSEU</name>
<gene>
    <name evidence="2" type="ORF">FHU35_13643</name>
</gene>
<proteinExistence type="predicted"/>
<reference evidence="2 3" key="1">
    <citation type="submission" date="2019-06" db="EMBL/GenBank/DDBJ databases">
        <title>Sequencing the genomes of 1000 actinobacteria strains.</title>
        <authorList>
            <person name="Klenk H.-P."/>
        </authorList>
    </citation>
    <scope>NUCLEOTIDE SEQUENCE [LARGE SCALE GENOMIC DNA]</scope>
    <source>
        <strain evidence="2 3">DSM 46699</strain>
    </source>
</reference>
<protein>
    <submittedName>
        <fullName evidence="2">Excisionase family DNA binding protein</fullName>
    </submittedName>
</protein>
<dbReference type="AlphaFoldDB" id="A0A561U6D2"/>
<dbReference type="InterPro" id="IPR010093">
    <property type="entry name" value="SinI_DNA-bd"/>
</dbReference>
<dbReference type="RefSeq" id="WP_145741220.1">
    <property type="nucleotide sequence ID" value="NZ_VIWX01000003.1"/>
</dbReference>
<evidence type="ECO:0000313" key="2">
    <source>
        <dbReference type="EMBL" id="TWF94922.1"/>
    </source>
</evidence>
<organism evidence="2 3">
    <name type="scientific">Saccharopolyspora dendranthemae</name>
    <dbReference type="NCBI Taxonomy" id="1181886"/>
    <lineage>
        <taxon>Bacteria</taxon>
        <taxon>Bacillati</taxon>
        <taxon>Actinomycetota</taxon>
        <taxon>Actinomycetes</taxon>
        <taxon>Pseudonocardiales</taxon>
        <taxon>Pseudonocardiaceae</taxon>
        <taxon>Saccharopolyspora</taxon>
    </lineage>
</organism>
<dbReference type="Proteomes" id="UP000316184">
    <property type="component" value="Unassembled WGS sequence"/>
</dbReference>
<evidence type="ECO:0000259" key="1">
    <source>
        <dbReference type="Pfam" id="PF12728"/>
    </source>
</evidence>
<dbReference type="EMBL" id="VIWX01000003">
    <property type="protein sequence ID" value="TWF94922.1"/>
    <property type="molecule type" value="Genomic_DNA"/>
</dbReference>
<evidence type="ECO:0000313" key="3">
    <source>
        <dbReference type="Proteomes" id="UP000316184"/>
    </source>
</evidence>
<dbReference type="Pfam" id="PF12728">
    <property type="entry name" value="HTH_17"/>
    <property type="match status" value="1"/>
</dbReference>
<comment type="caution">
    <text evidence="2">The sequence shown here is derived from an EMBL/GenBank/DDBJ whole genome shotgun (WGS) entry which is preliminary data.</text>
</comment>
<sequence length="148" mass="16401">MAHLALDSIQPSKTDSATAVKALPHIRDYLDRHHESGVRLADEDGDQLVVPRGAVELFARILAHMAAGKGVSVVPAGADLTTQQAANLLNVSRPYLIGLLEAGEIEYRMVGTHRRVKIESVLEYLRNDDHRRREAAEELTRLTQDMDL</sequence>
<dbReference type="NCBIfam" id="TIGR01764">
    <property type="entry name" value="excise"/>
    <property type="match status" value="1"/>
</dbReference>
<accession>A0A561U6D2</accession>
<dbReference type="InterPro" id="IPR041657">
    <property type="entry name" value="HTH_17"/>
</dbReference>